<dbReference type="SUPFAM" id="SSF53613">
    <property type="entry name" value="Ribokinase-like"/>
    <property type="match status" value="1"/>
</dbReference>
<comment type="caution">
    <text evidence="17">The sequence shown here is derived from an EMBL/GenBank/DDBJ whole genome shotgun (WGS) entry which is preliminary data.</text>
</comment>
<keyword evidence="9" id="KW-0547">Nucleotide-binding</keyword>
<evidence type="ECO:0000256" key="10">
    <source>
        <dbReference type="ARBA" id="ARBA00022777"/>
    </source>
</evidence>
<evidence type="ECO:0000256" key="3">
    <source>
        <dbReference type="ARBA" id="ARBA00004769"/>
    </source>
</evidence>
<evidence type="ECO:0000256" key="1">
    <source>
        <dbReference type="ARBA" id="ARBA00000151"/>
    </source>
</evidence>
<dbReference type="CDD" id="cd01169">
    <property type="entry name" value="HMPP_kinase"/>
    <property type="match status" value="1"/>
</dbReference>
<dbReference type="GO" id="GO:0008902">
    <property type="term" value="F:hydroxymethylpyrimidine kinase activity"/>
    <property type="evidence" value="ECO:0007669"/>
    <property type="project" value="UniProtKB-EC"/>
</dbReference>
<comment type="catalytic activity">
    <reaction evidence="1">
        <text>4-amino-5-hydroxymethyl-2-methylpyrimidine + ATP = 4-amino-2-methyl-5-(phosphooxymethyl)pyrimidine + ADP + H(+)</text>
        <dbReference type="Rhea" id="RHEA:23096"/>
        <dbReference type="ChEBI" id="CHEBI:15378"/>
        <dbReference type="ChEBI" id="CHEBI:16892"/>
        <dbReference type="ChEBI" id="CHEBI:30616"/>
        <dbReference type="ChEBI" id="CHEBI:58354"/>
        <dbReference type="ChEBI" id="CHEBI:456216"/>
        <dbReference type="EC" id="2.7.1.49"/>
    </reaction>
</comment>
<sequence length="276" mass="29634">MTIARALTVAGSDSGGGAGIQADLKTFQELDVFGMTALTAVTAQNTLGVHGIYPLTVEAVQKQMDAIGEDIGTDAVKTGMLFNSDIIRGVAEKLVQYKWEKVVVDPVMIAKGGSVLLLEEAVRALREVLMPLALVITPNVPEAELIAGRTIRGLDDRKEAARVLADLGAKNVVMKGGHDESNPNEVIDLLYDGRDFYEFSSPRQETRHTHGTGCTFAAAMTAELAKGRTVVQAVEVAKQFIQAAIEDTIQLGQGHGPTNHWAYQRRQAVVRQGAGR</sequence>
<evidence type="ECO:0000256" key="12">
    <source>
        <dbReference type="ARBA" id="ARBA00022977"/>
    </source>
</evidence>
<evidence type="ECO:0000256" key="7">
    <source>
        <dbReference type="ARBA" id="ARBA00019161"/>
    </source>
</evidence>
<proteinExistence type="inferred from homology"/>
<evidence type="ECO:0000256" key="5">
    <source>
        <dbReference type="ARBA" id="ARBA00012135"/>
    </source>
</evidence>
<dbReference type="OrthoDB" id="9810880at2"/>
<keyword evidence="10 17" id="KW-0418">Kinase</keyword>
<dbReference type="EMBL" id="QGTQ01000001">
    <property type="protein sequence ID" value="PWW08607.1"/>
    <property type="molecule type" value="Genomic_DNA"/>
</dbReference>
<keyword evidence="11" id="KW-0067">ATP-binding</keyword>
<dbReference type="EC" id="2.7.4.7" evidence="6"/>
<organism evidence="17 18">
    <name type="scientific">Paenibacillus cellulosilyticus</name>
    <dbReference type="NCBI Taxonomy" id="375489"/>
    <lineage>
        <taxon>Bacteria</taxon>
        <taxon>Bacillati</taxon>
        <taxon>Bacillota</taxon>
        <taxon>Bacilli</taxon>
        <taxon>Bacillales</taxon>
        <taxon>Paenibacillaceae</taxon>
        <taxon>Paenibacillus</taxon>
    </lineage>
</organism>
<dbReference type="AlphaFoldDB" id="A0A2V2Z178"/>
<evidence type="ECO:0000256" key="11">
    <source>
        <dbReference type="ARBA" id="ARBA00022840"/>
    </source>
</evidence>
<dbReference type="Gene3D" id="3.40.1190.20">
    <property type="match status" value="1"/>
</dbReference>
<dbReference type="GO" id="GO:0005524">
    <property type="term" value="F:ATP binding"/>
    <property type="evidence" value="ECO:0007669"/>
    <property type="project" value="UniProtKB-KW"/>
</dbReference>
<dbReference type="InterPro" id="IPR004399">
    <property type="entry name" value="HMP/HMP-P_kinase_dom"/>
</dbReference>
<keyword evidence="18" id="KW-1185">Reference proteome</keyword>
<feature type="domain" description="Pyridoxamine kinase/Phosphomethylpyrimidine kinase" evidence="16">
    <location>
        <begin position="13"/>
        <end position="259"/>
    </location>
</feature>
<comment type="catalytic activity">
    <reaction evidence="2">
        <text>4-amino-2-methyl-5-(phosphooxymethyl)pyrimidine + ATP = 4-amino-2-methyl-5-(diphosphooxymethyl)pyrimidine + ADP</text>
        <dbReference type="Rhea" id="RHEA:19893"/>
        <dbReference type="ChEBI" id="CHEBI:30616"/>
        <dbReference type="ChEBI" id="CHEBI:57841"/>
        <dbReference type="ChEBI" id="CHEBI:58354"/>
        <dbReference type="ChEBI" id="CHEBI:456216"/>
        <dbReference type="EC" id="2.7.4.7"/>
    </reaction>
</comment>
<dbReference type="InterPro" id="IPR029056">
    <property type="entry name" value="Ribokinase-like"/>
</dbReference>
<reference evidence="17 18" key="1">
    <citation type="submission" date="2018-05" db="EMBL/GenBank/DDBJ databases">
        <title>Genomic Encyclopedia of Type Strains, Phase III (KMG-III): the genomes of soil and plant-associated and newly described type strains.</title>
        <authorList>
            <person name="Whitman W."/>
        </authorList>
    </citation>
    <scope>NUCLEOTIDE SEQUENCE [LARGE SCALE GENOMIC DNA]</scope>
    <source>
        <strain evidence="17 18">CECT 5696</strain>
    </source>
</reference>
<evidence type="ECO:0000256" key="6">
    <source>
        <dbReference type="ARBA" id="ARBA00012963"/>
    </source>
</evidence>
<evidence type="ECO:0000259" key="16">
    <source>
        <dbReference type="Pfam" id="PF08543"/>
    </source>
</evidence>
<name>A0A2V2Z178_9BACL</name>
<evidence type="ECO:0000256" key="4">
    <source>
        <dbReference type="ARBA" id="ARBA00009879"/>
    </source>
</evidence>
<dbReference type="EC" id="2.7.1.49" evidence="5"/>
<dbReference type="GO" id="GO:0008972">
    <property type="term" value="F:phosphomethylpyrimidine kinase activity"/>
    <property type="evidence" value="ECO:0007669"/>
    <property type="project" value="UniProtKB-EC"/>
</dbReference>
<gene>
    <name evidence="17" type="ORF">DFQ01_101330</name>
</gene>
<dbReference type="GO" id="GO:0009228">
    <property type="term" value="P:thiamine biosynthetic process"/>
    <property type="evidence" value="ECO:0007669"/>
    <property type="project" value="UniProtKB-KW"/>
</dbReference>
<evidence type="ECO:0000256" key="14">
    <source>
        <dbReference type="ARBA" id="ARBA00042102"/>
    </source>
</evidence>
<dbReference type="PANTHER" id="PTHR20858:SF17">
    <property type="entry name" value="HYDROXYMETHYLPYRIMIDINE_PHOSPHOMETHYLPYRIMIDINE KINASE THI20-RELATED"/>
    <property type="match status" value="1"/>
</dbReference>
<evidence type="ECO:0000256" key="2">
    <source>
        <dbReference type="ARBA" id="ARBA00000565"/>
    </source>
</evidence>
<keyword evidence="12" id="KW-0784">Thiamine biosynthesis</keyword>
<protein>
    <recommendedName>
        <fullName evidence="7">Hydroxymethylpyrimidine/phosphomethylpyrimidine kinase</fullName>
        <ecNumber evidence="5">2.7.1.49</ecNumber>
        <ecNumber evidence="6">2.7.4.7</ecNumber>
    </recommendedName>
    <alternativeName>
        <fullName evidence="14">Hydroxymethylpyrimidine kinase</fullName>
    </alternativeName>
    <alternativeName>
        <fullName evidence="15">Hydroxymethylpyrimidine phosphate kinase</fullName>
    </alternativeName>
</protein>
<evidence type="ECO:0000256" key="13">
    <source>
        <dbReference type="ARBA" id="ARBA00037917"/>
    </source>
</evidence>
<comment type="pathway">
    <text evidence="13">Cofactor biosynthesis; thiamine diphosphate biosynthesis; 4-amino-2-methyl-5-diphosphomethylpyrimidine from 5-amino-1-(5-phospho-D-ribosyl)imidazole: step 2/3.</text>
</comment>
<keyword evidence="8" id="KW-0808">Transferase</keyword>
<dbReference type="Pfam" id="PF08543">
    <property type="entry name" value="Phos_pyr_kin"/>
    <property type="match status" value="1"/>
</dbReference>
<evidence type="ECO:0000313" key="17">
    <source>
        <dbReference type="EMBL" id="PWW08607.1"/>
    </source>
</evidence>
<evidence type="ECO:0000256" key="9">
    <source>
        <dbReference type="ARBA" id="ARBA00022741"/>
    </source>
</evidence>
<evidence type="ECO:0000313" key="18">
    <source>
        <dbReference type="Proteomes" id="UP000246635"/>
    </source>
</evidence>
<dbReference type="GO" id="GO:0005829">
    <property type="term" value="C:cytosol"/>
    <property type="evidence" value="ECO:0007669"/>
    <property type="project" value="TreeGrafter"/>
</dbReference>
<evidence type="ECO:0000256" key="15">
    <source>
        <dbReference type="ARBA" id="ARBA00043176"/>
    </source>
</evidence>
<accession>A0A2V2Z178</accession>
<dbReference type="InterPro" id="IPR013749">
    <property type="entry name" value="PM/HMP-P_kinase-1"/>
</dbReference>
<dbReference type="Proteomes" id="UP000246635">
    <property type="component" value="Unassembled WGS sequence"/>
</dbReference>
<dbReference type="FunFam" id="3.40.1190.20:FF:000003">
    <property type="entry name" value="Phosphomethylpyrimidine kinase ThiD"/>
    <property type="match status" value="1"/>
</dbReference>
<comment type="pathway">
    <text evidence="3">Cofactor biosynthesis; thiamine diphosphate biosynthesis; 4-amino-2-methyl-5-diphosphomethylpyrimidine from 5-amino-1-(5-phospho-D-ribosyl)imidazole: step 3/3.</text>
</comment>
<dbReference type="NCBIfam" id="TIGR00097">
    <property type="entry name" value="HMP-P_kinase"/>
    <property type="match status" value="1"/>
</dbReference>
<comment type="similarity">
    <text evidence="4">Belongs to the ThiD family.</text>
</comment>
<dbReference type="RefSeq" id="WP_110042125.1">
    <property type="nucleotide sequence ID" value="NZ_CP054613.1"/>
</dbReference>
<dbReference type="PANTHER" id="PTHR20858">
    <property type="entry name" value="PHOSPHOMETHYLPYRIMIDINE KINASE"/>
    <property type="match status" value="1"/>
</dbReference>
<evidence type="ECO:0000256" key="8">
    <source>
        <dbReference type="ARBA" id="ARBA00022679"/>
    </source>
</evidence>